<feature type="domain" description="Transposase MuDR plant" evidence="2">
    <location>
        <begin position="154"/>
        <end position="206"/>
    </location>
</feature>
<keyword evidence="4" id="KW-1185">Reference proteome</keyword>
<dbReference type="AlphaFoldDB" id="A0AA39RPQ3"/>
<comment type="caution">
    <text evidence="3">The sequence shown here is derived from an EMBL/GenBank/DDBJ whole genome shotgun (WGS) entry which is preliminary data.</text>
</comment>
<dbReference type="Proteomes" id="UP001168877">
    <property type="component" value="Unassembled WGS sequence"/>
</dbReference>
<feature type="region of interest" description="Disordered" evidence="1">
    <location>
        <begin position="102"/>
        <end position="125"/>
    </location>
</feature>
<evidence type="ECO:0000256" key="1">
    <source>
        <dbReference type="SAM" id="MobiDB-lite"/>
    </source>
</evidence>
<proteinExistence type="predicted"/>
<accession>A0AA39RPQ3</accession>
<reference evidence="3" key="1">
    <citation type="journal article" date="2022" name="Plant J.">
        <title>Strategies of tolerance reflected in two North American maple genomes.</title>
        <authorList>
            <person name="McEvoy S.L."/>
            <person name="Sezen U.U."/>
            <person name="Trouern-Trend A."/>
            <person name="McMahon S.M."/>
            <person name="Schaberg P.G."/>
            <person name="Yang J."/>
            <person name="Wegrzyn J.L."/>
            <person name="Swenson N.G."/>
        </authorList>
    </citation>
    <scope>NUCLEOTIDE SEQUENCE</scope>
    <source>
        <strain evidence="3">NS2018</strain>
    </source>
</reference>
<feature type="region of interest" description="Disordered" evidence="1">
    <location>
        <begin position="240"/>
        <end position="275"/>
    </location>
</feature>
<reference evidence="3" key="2">
    <citation type="submission" date="2023-06" db="EMBL/GenBank/DDBJ databases">
        <authorList>
            <person name="Swenson N.G."/>
            <person name="Wegrzyn J.L."/>
            <person name="Mcevoy S.L."/>
        </authorList>
    </citation>
    <scope>NUCLEOTIDE SEQUENCE</scope>
    <source>
        <strain evidence="3">NS2018</strain>
        <tissue evidence="3">Leaf</tissue>
    </source>
</reference>
<dbReference type="InterPro" id="IPR004332">
    <property type="entry name" value="Transposase_MuDR"/>
</dbReference>
<evidence type="ECO:0000259" key="2">
    <source>
        <dbReference type="Pfam" id="PF03108"/>
    </source>
</evidence>
<protein>
    <recommendedName>
        <fullName evidence="2">Transposase MuDR plant domain-containing protein</fullName>
    </recommendedName>
</protein>
<evidence type="ECO:0000313" key="3">
    <source>
        <dbReference type="EMBL" id="KAK0578408.1"/>
    </source>
</evidence>
<feature type="compositionally biased region" description="Low complexity" evidence="1">
    <location>
        <begin position="240"/>
        <end position="255"/>
    </location>
</feature>
<name>A0AA39RPQ3_ACESA</name>
<sequence length="304" mass="33789">MKFIFNSPEVLALFEVMNDDDVQVFLCENSDVNTRTSLCVTVERKRRIIPTTQGPDNELVNEDIANVFESDNGNGVGLDNIHESLLSPNDFQNVDVFSIGVDNDDEARDSRPSTSEVPSRRSRVARSQSIGIKSSRIHGSYTSLESVVNNVKEVGIGDLFPSKEELHMKMQLLAIGNHFQFKVKKSTKTLLVMSCIVEDCKWRVDVVCQSSSTSVNHAAVVFFKVSRAVVVVFKVSAPTSSSSSRSVASSSSSSRTVRRRCRRLQGQSPSSSSRCVLTSSSTLLKKVGRLGIWRFDEFCLFERF</sequence>
<dbReference type="Pfam" id="PF03108">
    <property type="entry name" value="DBD_Tnp_Mut"/>
    <property type="match status" value="1"/>
</dbReference>
<organism evidence="3 4">
    <name type="scientific">Acer saccharum</name>
    <name type="common">Sugar maple</name>
    <dbReference type="NCBI Taxonomy" id="4024"/>
    <lineage>
        <taxon>Eukaryota</taxon>
        <taxon>Viridiplantae</taxon>
        <taxon>Streptophyta</taxon>
        <taxon>Embryophyta</taxon>
        <taxon>Tracheophyta</taxon>
        <taxon>Spermatophyta</taxon>
        <taxon>Magnoliopsida</taxon>
        <taxon>eudicotyledons</taxon>
        <taxon>Gunneridae</taxon>
        <taxon>Pentapetalae</taxon>
        <taxon>rosids</taxon>
        <taxon>malvids</taxon>
        <taxon>Sapindales</taxon>
        <taxon>Sapindaceae</taxon>
        <taxon>Hippocastanoideae</taxon>
        <taxon>Acereae</taxon>
        <taxon>Acer</taxon>
    </lineage>
</organism>
<gene>
    <name evidence="3" type="ORF">LWI29_009913</name>
</gene>
<evidence type="ECO:0000313" key="4">
    <source>
        <dbReference type="Proteomes" id="UP001168877"/>
    </source>
</evidence>
<dbReference type="EMBL" id="JAUESC010000385">
    <property type="protein sequence ID" value="KAK0578408.1"/>
    <property type="molecule type" value="Genomic_DNA"/>
</dbReference>